<feature type="transmembrane region" description="Helical" evidence="1">
    <location>
        <begin position="25"/>
        <end position="47"/>
    </location>
</feature>
<dbReference type="PATRIC" id="fig|931089.4.peg.2233"/>
<keyword evidence="3" id="KW-1185">Reference proteome</keyword>
<keyword evidence="1" id="KW-1133">Transmembrane helix</keyword>
<sequence>MSAPRKTAGKTFIGKPKTGGSSRTLALMSIGSGAVLAAVGTALIVALTSPTSIGVTTSVYFLAMLPIFVAFAWIILVDRDTIKGAVRNPEQSIENVWYSAAAQDTFHVLMVAGGIGCVAFTIRPLDVPLSLVFLVLVVFLQVVFWICYGLRKRVAA</sequence>
<reference evidence="2 3" key="1">
    <citation type="submission" date="2014-08" db="EMBL/GenBank/DDBJ databases">
        <title>Complete genome sequence of Corynebacterium deserti GIMN1.010 (=DSM 45689), isolated from desert sand in western China.</title>
        <authorList>
            <person name="Ruckert C."/>
            <person name="Albersmeier A."/>
            <person name="Kalinowski J."/>
        </authorList>
    </citation>
    <scope>NUCLEOTIDE SEQUENCE [LARGE SCALE GENOMIC DNA]</scope>
    <source>
        <strain evidence="2 3">GIMN1.010</strain>
    </source>
</reference>
<accession>A0A0M4CR73</accession>
<dbReference type="KEGG" id="cdx:CDES_11035"/>
<dbReference type="STRING" id="931089.CDES_11035"/>
<protein>
    <submittedName>
        <fullName evidence="2">Uncharacterized protein</fullName>
    </submittedName>
</protein>
<dbReference type="OrthoDB" id="4420630at2"/>
<keyword evidence="1" id="KW-0472">Membrane</keyword>
<gene>
    <name evidence="2" type="ORF">CDES_11035</name>
</gene>
<evidence type="ECO:0000313" key="3">
    <source>
        <dbReference type="Proteomes" id="UP000068067"/>
    </source>
</evidence>
<dbReference type="AlphaFoldDB" id="A0A0M4CR73"/>
<dbReference type="EMBL" id="CP009220">
    <property type="protein sequence ID" value="ALC06580.1"/>
    <property type="molecule type" value="Genomic_DNA"/>
</dbReference>
<dbReference type="RefSeq" id="WP_053545503.1">
    <property type="nucleotide sequence ID" value="NZ_CP009220.1"/>
</dbReference>
<feature type="transmembrane region" description="Helical" evidence="1">
    <location>
        <begin position="96"/>
        <end position="122"/>
    </location>
</feature>
<feature type="transmembrane region" description="Helical" evidence="1">
    <location>
        <begin position="59"/>
        <end position="76"/>
    </location>
</feature>
<dbReference type="Proteomes" id="UP000068067">
    <property type="component" value="Chromosome"/>
</dbReference>
<name>A0A0M4CR73_9CORY</name>
<organism evidence="2 3">
    <name type="scientific">Corynebacterium deserti GIMN1.010</name>
    <dbReference type="NCBI Taxonomy" id="931089"/>
    <lineage>
        <taxon>Bacteria</taxon>
        <taxon>Bacillati</taxon>
        <taxon>Actinomycetota</taxon>
        <taxon>Actinomycetes</taxon>
        <taxon>Mycobacteriales</taxon>
        <taxon>Corynebacteriaceae</taxon>
        <taxon>Corynebacterium</taxon>
    </lineage>
</organism>
<keyword evidence="1" id="KW-0812">Transmembrane</keyword>
<proteinExistence type="predicted"/>
<evidence type="ECO:0000313" key="2">
    <source>
        <dbReference type="EMBL" id="ALC06580.1"/>
    </source>
</evidence>
<feature type="transmembrane region" description="Helical" evidence="1">
    <location>
        <begin position="128"/>
        <end position="150"/>
    </location>
</feature>
<evidence type="ECO:0000256" key="1">
    <source>
        <dbReference type="SAM" id="Phobius"/>
    </source>
</evidence>